<organism evidence="2 3">
    <name type="scientific">Agrobacterium tumefaciens</name>
    <dbReference type="NCBI Taxonomy" id="358"/>
    <lineage>
        <taxon>Bacteria</taxon>
        <taxon>Pseudomonadati</taxon>
        <taxon>Pseudomonadota</taxon>
        <taxon>Alphaproteobacteria</taxon>
        <taxon>Hyphomicrobiales</taxon>
        <taxon>Rhizobiaceae</taxon>
        <taxon>Rhizobium/Agrobacterium group</taxon>
        <taxon>Agrobacterium</taxon>
        <taxon>Agrobacterium tumefaciens complex</taxon>
    </lineage>
</organism>
<comment type="caution">
    <text evidence="2">The sequence shown here is derived from an EMBL/GenBank/DDBJ whole genome shotgun (WGS) entry which is preliminary data.</text>
</comment>
<evidence type="ECO:0000259" key="1">
    <source>
        <dbReference type="SMART" id="SM00421"/>
    </source>
</evidence>
<gene>
    <name evidence="2" type="ORF">A7J57_12370</name>
</gene>
<accession>A0A176XDR0</accession>
<keyword evidence="2" id="KW-0238">DNA-binding</keyword>
<reference evidence="2 3" key="1">
    <citation type="submission" date="2016-05" db="EMBL/GenBank/DDBJ databases">
        <authorList>
            <person name="Lavstsen T."/>
            <person name="Jespersen J.S."/>
        </authorList>
    </citation>
    <scope>NUCLEOTIDE SEQUENCE [LARGE SCALE GENOMIC DNA]</scope>
    <source>
        <strain evidence="2 3">KCJ1736</strain>
    </source>
</reference>
<dbReference type="Pfam" id="PF00196">
    <property type="entry name" value="GerE"/>
    <property type="match status" value="1"/>
</dbReference>
<dbReference type="GO" id="GO:0006355">
    <property type="term" value="P:regulation of DNA-templated transcription"/>
    <property type="evidence" value="ECO:0007669"/>
    <property type="project" value="InterPro"/>
</dbReference>
<dbReference type="AlphaFoldDB" id="A0A176XDR0"/>
<dbReference type="SMART" id="SM00421">
    <property type="entry name" value="HTH_LUXR"/>
    <property type="match status" value="1"/>
</dbReference>
<dbReference type="GO" id="GO:0003677">
    <property type="term" value="F:DNA binding"/>
    <property type="evidence" value="ECO:0007669"/>
    <property type="project" value="UniProtKB-KW"/>
</dbReference>
<proteinExistence type="predicted"/>
<evidence type="ECO:0000313" key="3">
    <source>
        <dbReference type="Proteomes" id="UP000077098"/>
    </source>
</evidence>
<dbReference type="Gene3D" id="1.10.10.10">
    <property type="entry name" value="Winged helix-like DNA-binding domain superfamily/Winged helix DNA-binding domain"/>
    <property type="match status" value="1"/>
</dbReference>
<dbReference type="SUPFAM" id="SSF46894">
    <property type="entry name" value="C-terminal effector domain of the bipartite response regulators"/>
    <property type="match status" value="1"/>
</dbReference>
<feature type="domain" description="HTH luxR-type" evidence="1">
    <location>
        <begin position="292"/>
        <end position="349"/>
    </location>
</feature>
<dbReference type="InterPro" id="IPR000792">
    <property type="entry name" value="Tscrpt_reg_LuxR_C"/>
</dbReference>
<dbReference type="Proteomes" id="UP000077098">
    <property type="component" value="Unassembled WGS sequence"/>
</dbReference>
<dbReference type="EMBL" id="LXPS01000011">
    <property type="protein sequence ID" value="OAE46868.1"/>
    <property type="molecule type" value="Genomic_DNA"/>
</dbReference>
<name>A0A176XDR0_AGRTU</name>
<dbReference type="InterPro" id="IPR016032">
    <property type="entry name" value="Sig_transdc_resp-reg_C-effctor"/>
</dbReference>
<dbReference type="RefSeq" id="WP_063948580.1">
    <property type="nucleotide sequence ID" value="NZ_LXPS01000011.1"/>
</dbReference>
<protein>
    <submittedName>
        <fullName evidence="2">DNA-binding protein</fullName>
    </submittedName>
</protein>
<dbReference type="InterPro" id="IPR036388">
    <property type="entry name" value="WH-like_DNA-bd_sf"/>
</dbReference>
<evidence type="ECO:0000313" key="2">
    <source>
        <dbReference type="EMBL" id="OAE46868.1"/>
    </source>
</evidence>
<sequence>MNNISAKDIIERIYEAALFPDRWIAVVEMICRHLGFWGGVITWGKGEEEVFLFTSSFQQLSRELVADGWDYRKDRLAKAAFEGQSSLGRDLDILNRETWAALPVNRDVLIPRALGYGVATRITPPGHPEITISFERELDAGVIGPETIAVLADLRPHIARSLTIAAGLQRRKAEAITLGLNAIGAPAAVLQRSGRIVAANALFLSMGKCLSPRSRDRIAITDDRANRLLYKALAGHNVAAFPLPGGDDGACVLHVIPLRNSVSDFPSNGHAIALVAQPTGTIADATALLKGLYGLTKGEARIALEIIKGLSLPSVARQLSISHETVRSNAKSIYAKTGSTGKTDLMRRLSVLTRYNILEQR</sequence>